<evidence type="ECO:0000313" key="4">
    <source>
        <dbReference type="Proteomes" id="UP000256970"/>
    </source>
</evidence>
<proteinExistence type="predicted"/>
<dbReference type="InterPro" id="IPR036047">
    <property type="entry name" value="F-box-like_dom_sf"/>
</dbReference>
<dbReference type="PANTHER" id="PTHR13318">
    <property type="entry name" value="PARTNER OF PAIRED, ISOFORM B-RELATED"/>
    <property type="match status" value="1"/>
</dbReference>
<gene>
    <name evidence="3" type="ORF">BQ4739_LOCUS10913</name>
</gene>
<keyword evidence="4" id="KW-1185">Reference proteome</keyword>
<feature type="compositionally biased region" description="Acidic residues" evidence="2">
    <location>
        <begin position="94"/>
        <end position="109"/>
    </location>
</feature>
<dbReference type="GO" id="GO:0019005">
    <property type="term" value="C:SCF ubiquitin ligase complex"/>
    <property type="evidence" value="ECO:0007669"/>
    <property type="project" value="TreeGrafter"/>
</dbReference>
<dbReference type="STRING" id="3088.A0A383W243"/>
<dbReference type="GO" id="GO:0005930">
    <property type="term" value="C:axoneme"/>
    <property type="evidence" value="ECO:0007669"/>
    <property type="project" value="UniProtKB-SubCell"/>
</dbReference>
<dbReference type="PANTHER" id="PTHR13318:SF95">
    <property type="entry name" value="F-BOX PROTEIN YLR352W"/>
    <property type="match status" value="1"/>
</dbReference>
<organism evidence="3 4">
    <name type="scientific">Tetradesmus obliquus</name>
    <name type="common">Green alga</name>
    <name type="synonym">Acutodesmus obliquus</name>
    <dbReference type="NCBI Taxonomy" id="3088"/>
    <lineage>
        <taxon>Eukaryota</taxon>
        <taxon>Viridiplantae</taxon>
        <taxon>Chlorophyta</taxon>
        <taxon>core chlorophytes</taxon>
        <taxon>Chlorophyceae</taxon>
        <taxon>CS clade</taxon>
        <taxon>Sphaeropleales</taxon>
        <taxon>Scenedesmaceae</taxon>
        <taxon>Tetradesmus</taxon>
    </lineage>
</organism>
<dbReference type="AlphaFoldDB" id="A0A383W243"/>
<dbReference type="SUPFAM" id="SSF81383">
    <property type="entry name" value="F-box domain"/>
    <property type="match status" value="1"/>
</dbReference>
<dbReference type="SUPFAM" id="SSF52047">
    <property type="entry name" value="RNI-like"/>
    <property type="match status" value="1"/>
</dbReference>
<feature type="compositionally biased region" description="Acidic residues" evidence="2">
    <location>
        <begin position="62"/>
        <end position="74"/>
    </location>
</feature>
<feature type="region of interest" description="Disordered" evidence="2">
    <location>
        <begin position="429"/>
        <end position="473"/>
    </location>
</feature>
<evidence type="ECO:0000256" key="1">
    <source>
        <dbReference type="ARBA" id="ARBA00004430"/>
    </source>
</evidence>
<name>A0A383W243_TETOB</name>
<comment type="subcellular location">
    <subcellularLocation>
        <location evidence="1">Cytoplasm</location>
        <location evidence="1">Cytoskeleton</location>
        <location evidence="1">Cilium axoneme</location>
    </subcellularLocation>
</comment>
<dbReference type="GO" id="GO:0031146">
    <property type="term" value="P:SCF-dependent proteasomal ubiquitin-dependent protein catabolic process"/>
    <property type="evidence" value="ECO:0007669"/>
    <property type="project" value="TreeGrafter"/>
</dbReference>
<feature type="compositionally biased region" description="Low complexity" evidence="2">
    <location>
        <begin position="214"/>
        <end position="228"/>
    </location>
</feature>
<feature type="compositionally biased region" description="Low complexity" evidence="2">
    <location>
        <begin position="111"/>
        <end position="129"/>
    </location>
</feature>
<reference evidence="3 4" key="1">
    <citation type="submission" date="2016-10" db="EMBL/GenBank/DDBJ databases">
        <authorList>
            <person name="Cai Z."/>
        </authorList>
    </citation>
    <scope>NUCLEOTIDE SEQUENCE [LARGE SCALE GENOMIC DNA]</scope>
</reference>
<dbReference type="SMART" id="SM00367">
    <property type="entry name" value="LRR_CC"/>
    <property type="match status" value="5"/>
</dbReference>
<feature type="region of interest" description="Disordered" evidence="2">
    <location>
        <begin position="1"/>
        <end position="152"/>
    </location>
</feature>
<dbReference type="Gene3D" id="1.20.1280.50">
    <property type="match status" value="1"/>
</dbReference>
<evidence type="ECO:0000256" key="2">
    <source>
        <dbReference type="SAM" id="MobiDB-lite"/>
    </source>
</evidence>
<dbReference type="Gene3D" id="3.80.10.10">
    <property type="entry name" value="Ribonuclease Inhibitor"/>
    <property type="match status" value="3"/>
</dbReference>
<feature type="compositionally biased region" description="Low complexity" evidence="2">
    <location>
        <begin position="440"/>
        <end position="473"/>
    </location>
</feature>
<accession>A0A383W243</accession>
<dbReference type="Proteomes" id="UP000256970">
    <property type="component" value="Unassembled WGS sequence"/>
</dbReference>
<dbReference type="EMBL" id="FNXT01001006">
    <property type="protein sequence ID" value="SZX70726.1"/>
    <property type="molecule type" value="Genomic_DNA"/>
</dbReference>
<evidence type="ECO:0000313" key="3">
    <source>
        <dbReference type="EMBL" id="SZX70726.1"/>
    </source>
</evidence>
<sequence>MGPKRRKRGASGQPSKKRRKGLLGAAGYESEEDEDYAPSKPASKPTRARKAKPARRQSEFAWGDEQDSESDTEPDSGRDSSEDAALEAAYASPDGEDTSDDDSSDEDETLAARQARLCQQQSAAAAPSSKGRRKGTAPASRAGAAVAAEQQPATGWDHLPTSVLAKVFLRVCAAGALPMAPRLACVCSSWAAAAAETPELWSVLDTQYLPAAAAGSSRGAGSSRSCPASKRKKAAEQQQRHGYTADEGLASWLAAGRLRQLQELRISCAGSSHLSLEDPVFFEDAEAAAAAAGSGSGTKSNSSLLGGGCAEIGGQVLLLLAQGCPQLRRVTVSGAPSFRAEELSAALLAMPLLAELRLSGLRITPVQGLDAAVRRVLDAAAATGAPALSRLVLESCPMLGKKTLRALCQPSRPAAAAAATAALANAAANVNEQKQEGQAEPHAPAAPATVAGAPAQGVAQQQQQQQQPRAAAPCSSLGPAFPALLELDLSCSCSAIGGGIELHLEGLQAAMPLLRVLKLSGLGGFYGFNATARNAASLPGFPHLHTLHIGCAMLQLPSGLLRSGTSYVTDACLLSMAGKSPNLEDMDISGAHVSQQGLTALAVALWAAGGGSSSKVDAPDPSPSSAAAAAAATAAAGDAADQPEEAKVRGCLPLKRLYINRCSKLACDEGLILIGQLAAGSLQELVVRNAGATVGDDGLRGLLGCSSLTTLDITSSSVTEEGLRELLSALPGLEDLQLGSCRGLSRGARQAAAAGVGQLQRYLRQAATADAPAAAGKRRR</sequence>
<feature type="region of interest" description="Disordered" evidence="2">
    <location>
        <begin position="214"/>
        <end position="241"/>
    </location>
</feature>
<dbReference type="InterPro" id="IPR006553">
    <property type="entry name" value="Leu-rich_rpt_Cys-con_subtyp"/>
</dbReference>
<dbReference type="InterPro" id="IPR032675">
    <property type="entry name" value="LRR_dom_sf"/>
</dbReference>
<feature type="compositionally biased region" description="Basic residues" evidence="2">
    <location>
        <begin position="1"/>
        <end position="21"/>
    </location>
</feature>
<feature type="compositionally biased region" description="Low complexity" evidence="2">
    <location>
        <begin position="137"/>
        <end position="152"/>
    </location>
</feature>
<feature type="compositionally biased region" description="Basic residues" evidence="2">
    <location>
        <begin position="46"/>
        <end position="55"/>
    </location>
</feature>
<protein>
    <submittedName>
        <fullName evidence="3">Uncharacterized protein</fullName>
    </submittedName>
</protein>